<dbReference type="OrthoDB" id="9770449at2"/>
<dbReference type="UniPathway" id="UPA00068">
    <property type="reaction ID" value="UER00109"/>
</dbReference>
<feature type="binding site" evidence="4">
    <location>
        <position position="272"/>
    </location>
    <ligand>
        <name>pyridoxal 5'-phosphate</name>
        <dbReference type="ChEBI" id="CHEBI:597326"/>
    </ligand>
</feature>
<dbReference type="GO" id="GO:0006526">
    <property type="term" value="P:L-arginine biosynthetic process"/>
    <property type="evidence" value="ECO:0007669"/>
    <property type="project" value="UniProtKB-UniRule"/>
</dbReference>
<dbReference type="RefSeq" id="WP_088921192.1">
    <property type="nucleotide sequence ID" value="NZ_CP018632.1"/>
</dbReference>
<comment type="cofactor">
    <cofactor evidence="4">
        <name>pyridoxal 5'-phosphate</name>
        <dbReference type="ChEBI" id="CHEBI:597326"/>
    </cofactor>
    <text evidence="4">Binds 1 pyridoxal phosphate per subunit.</text>
</comment>
<dbReference type="PANTHER" id="PTHR11986">
    <property type="entry name" value="AMINOTRANSFERASE CLASS III"/>
    <property type="match status" value="1"/>
</dbReference>
<accession>A0A2Z2P1K4</accession>
<keyword evidence="4" id="KW-0055">Arginine biosynthesis</keyword>
<comment type="miscellaneous">
    <text evidence="4">May also have succinyldiaminopimelate aminotransferase activity, thus carrying out the corresponding step in lysine biosynthesis.</text>
</comment>
<feature type="binding site" evidence="4">
    <location>
        <position position="130"/>
    </location>
    <ligand>
        <name>N(2)-acetyl-L-ornithine</name>
        <dbReference type="ChEBI" id="CHEBI:57805"/>
    </ligand>
</feature>
<dbReference type="GO" id="GO:0003992">
    <property type="term" value="F:N2-acetyl-L-ornithine:2-oxoglutarate 5-aminotransferase activity"/>
    <property type="evidence" value="ECO:0007669"/>
    <property type="project" value="UniProtKB-UniRule"/>
</dbReference>
<dbReference type="KEGG" id="gai:IMCC3135_31870"/>
<dbReference type="PROSITE" id="PS00600">
    <property type="entry name" value="AA_TRANSFER_CLASS_3"/>
    <property type="match status" value="1"/>
</dbReference>
<dbReference type="AlphaFoldDB" id="A0A2Z2P1K4"/>
<evidence type="ECO:0000256" key="3">
    <source>
        <dbReference type="ARBA" id="ARBA00022898"/>
    </source>
</evidence>
<evidence type="ECO:0000256" key="2">
    <source>
        <dbReference type="ARBA" id="ARBA00022679"/>
    </source>
</evidence>
<comment type="subcellular location">
    <subcellularLocation>
        <location evidence="4">Cytoplasm</location>
    </subcellularLocation>
</comment>
<evidence type="ECO:0000256" key="1">
    <source>
        <dbReference type="ARBA" id="ARBA00022576"/>
    </source>
</evidence>
<dbReference type="Gene3D" id="3.40.640.10">
    <property type="entry name" value="Type I PLP-dependent aspartate aminotransferase-like (Major domain)"/>
    <property type="match status" value="1"/>
</dbReference>
<dbReference type="InterPro" id="IPR015422">
    <property type="entry name" value="PyrdxlP-dep_Trfase_small"/>
</dbReference>
<keyword evidence="1 4" id="KW-0032">Aminotransferase</keyword>
<sequence length="403" mass="43009">MASLMAAYGRLPVSMLRGEGARLWDDKGREYLDALSGIAVCSLGHANPVIAEAIASQARELMHVSNVYNIPQQEELGEQLCRVSGMDKAFFCNSGAEANEAAIKIARLHGHAKGIATPTIIVMDTAFHGRTLATISATGNQKIKAGFGPMLEGFEIVPFNDVAAIEVVASKRDDVVAIMVEPIQGEGGVNIPDEGYLKALRALCDQHDWLLICDEIQSGMGRTGTWFAHQHEGIQPDIMSVAKALGNGMPIGACLARGAAAELIQPGTHGTTFGGNPLACRVGLTVIQEMERLDLINRADELGKRMLDGFHSALHNQPGVRAIRGQGLMLGVELDVPCPELVRNGLDAGILFNVTAGNVIRLLPPFIITNEEADEIVRRICDLIIDFLQHADLPASSSAGSNA</sequence>
<dbReference type="GO" id="GO:0005737">
    <property type="term" value="C:cytoplasm"/>
    <property type="evidence" value="ECO:0007669"/>
    <property type="project" value="UniProtKB-SubCell"/>
</dbReference>
<evidence type="ECO:0000256" key="4">
    <source>
        <dbReference type="HAMAP-Rule" id="MF_01107"/>
    </source>
</evidence>
<protein>
    <recommendedName>
        <fullName evidence="4">Acetylornithine aminotransferase</fullName>
        <shortName evidence="4">ACOAT</shortName>
        <ecNumber evidence="4">2.6.1.11</ecNumber>
    </recommendedName>
</protein>
<keyword evidence="4" id="KW-0028">Amino-acid biosynthesis</keyword>
<evidence type="ECO:0000313" key="5">
    <source>
        <dbReference type="EMBL" id="ASJ76421.1"/>
    </source>
</evidence>
<dbReference type="PIRSF" id="PIRSF000521">
    <property type="entry name" value="Transaminase_4ab_Lys_Orn"/>
    <property type="match status" value="1"/>
</dbReference>
<comment type="subunit">
    <text evidence="4">Homodimer.</text>
</comment>
<dbReference type="HAMAP" id="MF_01107">
    <property type="entry name" value="ArgD_aminotrans_3"/>
    <property type="match status" value="1"/>
</dbReference>
<evidence type="ECO:0000313" key="6">
    <source>
        <dbReference type="Proteomes" id="UP000250079"/>
    </source>
</evidence>
<feature type="binding site" evidence="4">
    <location>
        <position position="271"/>
    </location>
    <ligand>
        <name>N(2)-acetyl-L-ornithine</name>
        <dbReference type="ChEBI" id="CHEBI:57805"/>
    </ligand>
</feature>
<feature type="binding site" evidence="4">
    <location>
        <begin position="95"/>
        <end position="96"/>
    </location>
    <ligand>
        <name>pyridoxal 5'-phosphate</name>
        <dbReference type="ChEBI" id="CHEBI:597326"/>
    </ligand>
</feature>
<dbReference type="Pfam" id="PF00202">
    <property type="entry name" value="Aminotran_3"/>
    <property type="match status" value="1"/>
</dbReference>
<dbReference type="InterPro" id="IPR015421">
    <property type="entry name" value="PyrdxlP-dep_Trfase_major"/>
</dbReference>
<dbReference type="FunFam" id="3.40.640.10:FF:000004">
    <property type="entry name" value="Acetylornithine aminotransferase"/>
    <property type="match status" value="1"/>
</dbReference>
<feature type="binding site" evidence="4">
    <location>
        <position position="127"/>
    </location>
    <ligand>
        <name>pyridoxal 5'-phosphate</name>
        <dbReference type="ChEBI" id="CHEBI:597326"/>
    </ligand>
</feature>
<dbReference type="InterPro" id="IPR050103">
    <property type="entry name" value="Class-III_PLP-dep_AT"/>
</dbReference>
<dbReference type="GO" id="GO:0030170">
    <property type="term" value="F:pyridoxal phosphate binding"/>
    <property type="evidence" value="ECO:0007669"/>
    <property type="project" value="InterPro"/>
</dbReference>
<dbReference type="EMBL" id="CP018632">
    <property type="protein sequence ID" value="ASJ76421.1"/>
    <property type="molecule type" value="Genomic_DNA"/>
</dbReference>
<feature type="binding site" evidence="4">
    <location>
        <begin position="214"/>
        <end position="217"/>
    </location>
    <ligand>
        <name>pyridoxal 5'-phosphate</name>
        <dbReference type="ChEBI" id="CHEBI:597326"/>
    </ligand>
</feature>
<dbReference type="GO" id="GO:0042802">
    <property type="term" value="F:identical protein binding"/>
    <property type="evidence" value="ECO:0007669"/>
    <property type="project" value="TreeGrafter"/>
</dbReference>
<comment type="pathway">
    <text evidence="4">Amino-acid biosynthesis; L-arginine biosynthesis; N(2)-acetyl-L-ornithine from L-glutamate: step 4/4.</text>
</comment>
<keyword evidence="2 4" id="KW-0808">Transferase</keyword>
<name>A0A2Z2P1K4_9GAMM</name>
<comment type="similarity">
    <text evidence="4">Belongs to the class-III pyridoxal-phosphate-dependent aminotransferase family. ArgD subfamily.</text>
</comment>
<organism evidence="5 6">
    <name type="scientific">Granulosicoccus antarcticus IMCC3135</name>
    <dbReference type="NCBI Taxonomy" id="1192854"/>
    <lineage>
        <taxon>Bacteria</taxon>
        <taxon>Pseudomonadati</taxon>
        <taxon>Pseudomonadota</taxon>
        <taxon>Gammaproteobacteria</taxon>
        <taxon>Chromatiales</taxon>
        <taxon>Granulosicoccaceae</taxon>
        <taxon>Granulosicoccus</taxon>
    </lineage>
</organism>
<dbReference type="CDD" id="cd00610">
    <property type="entry name" value="OAT_like"/>
    <property type="match status" value="1"/>
</dbReference>
<dbReference type="NCBIfam" id="TIGR00707">
    <property type="entry name" value="argD"/>
    <property type="match status" value="1"/>
</dbReference>
<dbReference type="InterPro" id="IPR015424">
    <property type="entry name" value="PyrdxlP-dep_Trfase"/>
</dbReference>
<feature type="modified residue" description="N6-(pyridoxal phosphate)lysine" evidence="4">
    <location>
        <position position="243"/>
    </location>
</feature>
<dbReference type="InterPro" id="IPR005814">
    <property type="entry name" value="Aminotrans_3"/>
</dbReference>
<dbReference type="Gene3D" id="3.90.1150.10">
    <property type="entry name" value="Aspartate Aminotransferase, domain 1"/>
    <property type="match status" value="1"/>
</dbReference>
<dbReference type="PANTHER" id="PTHR11986:SF113">
    <property type="entry name" value="SUCCINYLORNITHINE TRANSAMINASE"/>
    <property type="match status" value="1"/>
</dbReference>
<dbReference type="InterPro" id="IPR004636">
    <property type="entry name" value="AcOrn/SuccOrn_fam"/>
</dbReference>
<dbReference type="Proteomes" id="UP000250079">
    <property type="component" value="Chromosome"/>
</dbReference>
<keyword evidence="6" id="KW-1185">Reference proteome</keyword>
<keyword evidence="3 4" id="KW-0663">Pyridoxal phosphate</keyword>
<reference evidence="5 6" key="1">
    <citation type="submission" date="2016-12" db="EMBL/GenBank/DDBJ databases">
        <authorList>
            <person name="Song W.-J."/>
            <person name="Kurnit D.M."/>
        </authorList>
    </citation>
    <scope>NUCLEOTIDE SEQUENCE [LARGE SCALE GENOMIC DNA]</scope>
    <source>
        <strain evidence="5 6">IMCC3135</strain>
    </source>
</reference>
<dbReference type="EC" id="2.6.1.11" evidence="4"/>
<proteinExistence type="inferred from homology"/>
<dbReference type="NCBIfam" id="NF002325">
    <property type="entry name" value="PRK01278.1"/>
    <property type="match status" value="1"/>
</dbReference>
<gene>
    <name evidence="4 5" type="primary">argD</name>
    <name evidence="5" type="ORF">IMCC3135_31870</name>
</gene>
<dbReference type="SUPFAM" id="SSF53383">
    <property type="entry name" value="PLP-dependent transferases"/>
    <property type="match status" value="1"/>
</dbReference>
<dbReference type="InterPro" id="IPR049704">
    <property type="entry name" value="Aminotrans_3_PPA_site"/>
</dbReference>
<comment type="catalytic activity">
    <reaction evidence="4">
        <text>N(2)-acetyl-L-ornithine + 2-oxoglutarate = N-acetyl-L-glutamate 5-semialdehyde + L-glutamate</text>
        <dbReference type="Rhea" id="RHEA:18049"/>
        <dbReference type="ChEBI" id="CHEBI:16810"/>
        <dbReference type="ChEBI" id="CHEBI:29123"/>
        <dbReference type="ChEBI" id="CHEBI:29985"/>
        <dbReference type="ChEBI" id="CHEBI:57805"/>
        <dbReference type="EC" id="2.6.1.11"/>
    </reaction>
</comment>
<keyword evidence="4" id="KW-0963">Cytoplasm</keyword>